<evidence type="ECO:0000256" key="1">
    <source>
        <dbReference type="ARBA" id="ARBA00022450"/>
    </source>
</evidence>
<dbReference type="SUPFAM" id="SSF53901">
    <property type="entry name" value="Thiolase-like"/>
    <property type="match status" value="3"/>
</dbReference>
<dbReference type="PANTHER" id="PTHR43775">
    <property type="entry name" value="FATTY ACID SYNTHASE"/>
    <property type="match status" value="1"/>
</dbReference>
<reference evidence="8 9" key="1">
    <citation type="submission" date="2018-05" db="EMBL/GenBank/DDBJ databases">
        <title>Genomic Encyclopedia of Type Strains, Phase IV (KMG-IV): sequencing the most valuable type-strain genomes for metagenomic binning, comparative biology and taxonomic classification.</title>
        <authorList>
            <person name="Goeker M."/>
        </authorList>
    </citation>
    <scope>NUCLEOTIDE SEQUENCE [LARGE SCALE GENOMIC DNA]</scope>
    <source>
        <strain evidence="8 9">DSM 44704</strain>
    </source>
</reference>
<dbReference type="PRINTS" id="PR00081">
    <property type="entry name" value="GDHRDH"/>
</dbReference>
<dbReference type="Pfam" id="PF02801">
    <property type="entry name" value="Ketoacyl-synt_C"/>
    <property type="match status" value="1"/>
</dbReference>
<dbReference type="InterPro" id="IPR050091">
    <property type="entry name" value="PKS_NRPS_Biosynth_Enz"/>
</dbReference>
<sequence>MDQEFADRIVLITGGGRNMGRVTALEFARRGAHVIIDYFHSAEAAAETVDMIRAAGGSAEAVRASVAKREAVREMFAVIRERHGRLDVLVNNAAQGVLRNLDELTDLEWEKTYRTNVHGVRWCTEYAVPLLEAGNGKAIVNLSSIGSMYAVGAYAVVGSSKAAVEALTRYFAAELGLAGIRVNTASGSLLDNPVADAFPQAREVQRMCEAATPLRRPSEQDLADAVVFLASPRAASITGQTLVVDGGITLGQRVLTIPDGRPPAWTERTPGVRVGLRPLAGPEANGHHAGPVAEAAGKPELDEDAWGDPDGIVAVVGMGLAVPGANDPEEFHDLLLRGEHQFAEPSSFDVEGIYSPDLRAEDRGYCKVYGSINDFVPHPRLAAEIAAGSICESDGAVPWLRHSILQARENVRERPGYRQACYLGAWPGGIRALEETVIKSAVLAGAGCADRLEPLLDKHFPAANSTLAATLPEDVLRRAVAGILPDDTVRLILDTACASSVYAVDLGVKDLLTGDCDIAYCGGVNSGARRDLVLFAKLRGLSTSGQVRAFDVAADGVLFCECAGVVVLKRLRQAQRDGDPIFGLLTGFGSSSDGRGKAIAAPDAGGQRLALTRARAVNAVDSGQVDWIVGHGTGTPVGDQVELSTIAELASGDGVLCTSNKAVVGHGGWAAGALSLIHTLNAMRHNEIPGQPYFTALPPGIDSTRVRVPRERHEWPAGSRPRTAAVSGFGFGGTNAHLLVRDTTPAPENPIRSAPEPSAEEIVLVGWSSHLPGGFTHDDVRNWLTGTGPAPERSFGSLYPAPPLRELPLPPVTARTIDRCQLMAVSATHAFIAEHGELWAELRERTGVIAAHSGPPRSLVDYTLRVTASSVERVLRGSGDPVAADAWRTFDGALADLRERIPPANDETMPGLLTNVIPSRVANRFDLHGACLTTSAGRASTNAGLHIAAQYLRFGELDVALVLGINGNSTWSGADAAGRPAGNVAEGAFLLMLSRAATARERGWPVLARIDTGLRDEDTAIPAAQWGSAGDEPTYVGADGAVALVSGLCTGMPALRLPGGAIHPTVVMRRVEEEVPACTDVAVRHVVKIRREDEPAANAGLPALPPNGIVLTDSDELARELADPVDRAGGILVSTEGVRVPESVRRVPELVDADSIGDLLDDLAAAQPHVRVVTRAPDPAETDSAPAPALLRLQDLAFLLLARVGERATQGSVGMVLLDRLLNFDIHPNLALFTGMARSLAWELGGAPVLAVVSDGGLDTALDEWARESRTSRTRTVVRYRSGRRHVECLRAAPLPTPARDLLSDDHRVVLATGGARGVTAESMCLLAERTKAKLWLVGSVELDEVPEDITTATNEQEMLLRAKYLSMWRMTDTTTRIPVLMRRFDDLWHSREALANLRRMRRLAGPDRIRYVSCDLRNDVDVAALVARIRTEDGRIDVVVHGAGRNHAGRLSSKTLAQFREVRDVKVLGYTNLKRAMADDPPRRWHSFGSLAALLGGDGEVDYAPANEFLVSSARRARTVGGRDETAVCWSLWRDVGMGAEPALRKAITRRGALSGMSTAEGVRHFAAELTAGAHPEAVSVYVGTAERTLLSGLLSTATAPPDVLRAGAPPPVEHGDDPTRWSYRPDPRRDQHLLEHVYRGHSIVPAALFSALATALTERFREAPGSTTKAEDMELSEFMFADLARAEPVFALHLAPQDEHRVRVSITSDLMDARGRVLRKDRHHGSVTIVTRAGEERTVLRPWATPDLSSAVRLIQNPYAAAESPVQITGVLDTLFDIRLHSAANTGRWISRTDPAELFGVVSDTVTLIDAMGQLSALELTTDGHVPIKVPRRIGAVYQPIRGNDVELMRRYPLGLELVYFAEHDVCLAIAPDGQVVAELHHVTGSVVAEVPLSVLTAESSPPPTPHSKETHAHDVVQTV</sequence>
<dbReference type="InterPro" id="IPR002347">
    <property type="entry name" value="SDR_fam"/>
</dbReference>
<dbReference type="Gene3D" id="3.40.50.720">
    <property type="entry name" value="NAD(P)-binding Rossmann-like Domain"/>
    <property type="match status" value="2"/>
</dbReference>
<keyword evidence="5" id="KW-0808">Transferase</keyword>
<dbReference type="SMART" id="SM00822">
    <property type="entry name" value="PKS_KR"/>
    <property type="match status" value="1"/>
</dbReference>
<keyword evidence="2" id="KW-0597">Phosphoprotein</keyword>
<keyword evidence="4" id="KW-0511">Multifunctional enzyme</keyword>
<proteinExistence type="inferred from homology"/>
<comment type="similarity">
    <text evidence="5">Belongs to the thiolase-like superfamily. Beta-ketoacyl-ACP synthases family.</text>
</comment>
<dbReference type="Gene3D" id="3.40.47.10">
    <property type="match status" value="2"/>
</dbReference>
<feature type="region of interest" description="Disordered" evidence="6">
    <location>
        <begin position="1900"/>
        <end position="1922"/>
    </location>
</feature>
<keyword evidence="9" id="KW-1185">Reference proteome</keyword>
<evidence type="ECO:0000313" key="8">
    <source>
        <dbReference type="EMBL" id="PXX69234.1"/>
    </source>
</evidence>
<evidence type="ECO:0000256" key="3">
    <source>
        <dbReference type="ARBA" id="ARBA00023002"/>
    </source>
</evidence>
<dbReference type="FunFam" id="3.40.50.720:FF:000084">
    <property type="entry name" value="Short-chain dehydrogenase reductase"/>
    <property type="match status" value="1"/>
</dbReference>
<dbReference type="SUPFAM" id="SSF51735">
    <property type="entry name" value="NAD(P)-binding Rossmann-fold domains"/>
    <property type="match status" value="2"/>
</dbReference>
<dbReference type="Pfam" id="PF08659">
    <property type="entry name" value="KR"/>
    <property type="match status" value="1"/>
</dbReference>
<accession>A0A318K940</accession>
<name>A0A318K940_9NOCA</name>
<feature type="region of interest" description="Disordered" evidence="6">
    <location>
        <begin position="1603"/>
        <end position="1625"/>
    </location>
</feature>
<dbReference type="InterPro" id="IPR013968">
    <property type="entry name" value="PKS_KR"/>
</dbReference>
<dbReference type="InterPro" id="IPR057326">
    <property type="entry name" value="KR_dom"/>
</dbReference>
<evidence type="ECO:0000313" key="9">
    <source>
        <dbReference type="Proteomes" id="UP000247569"/>
    </source>
</evidence>
<dbReference type="InterPro" id="IPR014030">
    <property type="entry name" value="Ketoacyl_synth_N"/>
</dbReference>
<dbReference type="Proteomes" id="UP000247569">
    <property type="component" value="Unassembled WGS sequence"/>
</dbReference>
<dbReference type="InterPro" id="IPR036291">
    <property type="entry name" value="NAD(P)-bd_dom_sf"/>
</dbReference>
<dbReference type="PROSITE" id="PS52004">
    <property type="entry name" value="KS3_2"/>
    <property type="match status" value="1"/>
</dbReference>
<comment type="caution">
    <text evidence="8">The sequence shown here is derived from an EMBL/GenBank/DDBJ whole genome shotgun (WGS) entry which is preliminary data.</text>
</comment>
<organism evidence="8 9">
    <name type="scientific">Nocardia tenerifensis</name>
    <dbReference type="NCBI Taxonomy" id="228006"/>
    <lineage>
        <taxon>Bacteria</taxon>
        <taxon>Bacillati</taxon>
        <taxon>Actinomycetota</taxon>
        <taxon>Actinomycetes</taxon>
        <taxon>Mycobacteriales</taxon>
        <taxon>Nocardiaceae</taxon>
        <taxon>Nocardia</taxon>
    </lineage>
</organism>
<gene>
    <name evidence="8" type="ORF">DFR70_102922</name>
</gene>
<evidence type="ECO:0000259" key="7">
    <source>
        <dbReference type="PROSITE" id="PS52004"/>
    </source>
</evidence>
<dbReference type="InterPro" id="IPR014031">
    <property type="entry name" value="Ketoacyl_synth_C"/>
</dbReference>
<dbReference type="CDD" id="cd00833">
    <property type="entry name" value="PKS"/>
    <property type="match status" value="1"/>
</dbReference>
<dbReference type="OrthoDB" id="4490964at2"/>
<feature type="compositionally biased region" description="Basic and acidic residues" evidence="6">
    <location>
        <begin position="1615"/>
        <end position="1625"/>
    </location>
</feature>
<dbReference type="GO" id="GO:0004312">
    <property type="term" value="F:fatty acid synthase activity"/>
    <property type="evidence" value="ECO:0007669"/>
    <property type="project" value="TreeGrafter"/>
</dbReference>
<dbReference type="GO" id="GO:0016491">
    <property type="term" value="F:oxidoreductase activity"/>
    <property type="evidence" value="ECO:0007669"/>
    <property type="project" value="UniProtKB-KW"/>
</dbReference>
<evidence type="ECO:0000256" key="6">
    <source>
        <dbReference type="SAM" id="MobiDB-lite"/>
    </source>
</evidence>
<keyword evidence="3" id="KW-0560">Oxidoreductase</keyword>
<dbReference type="SMART" id="SM00825">
    <property type="entry name" value="PKS_KS"/>
    <property type="match status" value="1"/>
</dbReference>
<dbReference type="EMBL" id="QJKF01000002">
    <property type="protein sequence ID" value="PXX69234.1"/>
    <property type="molecule type" value="Genomic_DNA"/>
</dbReference>
<keyword evidence="1" id="KW-0596">Phosphopantetheine</keyword>
<dbReference type="GO" id="GO:0006633">
    <property type="term" value="P:fatty acid biosynthetic process"/>
    <property type="evidence" value="ECO:0007669"/>
    <property type="project" value="TreeGrafter"/>
</dbReference>
<dbReference type="Pfam" id="PF13561">
    <property type="entry name" value="adh_short_C2"/>
    <property type="match status" value="1"/>
</dbReference>
<evidence type="ECO:0000256" key="5">
    <source>
        <dbReference type="RuleBase" id="RU003694"/>
    </source>
</evidence>
<dbReference type="InterPro" id="IPR020841">
    <property type="entry name" value="PKS_Beta-ketoAc_synthase_dom"/>
</dbReference>
<dbReference type="RefSeq" id="WP_051187005.1">
    <property type="nucleotide sequence ID" value="NZ_QJKF01000002.1"/>
</dbReference>
<evidence type="ECO:0000256" key="4">
    <source>
        <dbReference type="ARBA" id="ARBA00023268"/>
    </source>
</evidence>
<dbReference type="CDD" id="cd05359">
    <property type="entry name" value="ChcA_like_SDR_c"/>
    <property type="match status" value="1"/>
</dbReference>
<feature type="domain" description="Ketosynthase family 3 (KS3)" evidence="7">
    <location>
        <begin position="310"/>
        <end position="742"/>
    </location>
</feature>
<feature type="compositionally biased region" description="Basic and acidic residues" evidence="6">
    <location>
        <begin position="1909"/>
        <end position="1922"/>
    </location>
</feature>
<dbReference type="PANTHER" id="PTHR43775:SF37">
    <property type="entry name" value="SI:DKEY-61P9.11"/>
    <property type="match status" value="1"/>
</dbReference>
<dbReference type="Pfam" id="PF00109">
    <property type="entry name" value="ketoacyl-synt"/>
    <property type="match status" value="3"/>
</dbReference>
<evidence type="ECO:0000256" key="2">
    <source>
        <dbReference type="ARBA" id="ARBA00022553"/>
    </source>
</evidence>
<dbReference type="InterPro" id="IPR016039">
    <property type="entry name" value="Thiolase-like"/>
</dbReference>
<protein>
    <submittedName>
        <fullName evidence="8">Beta-ketoacyl synthase-like protein</fullName>
    </submittedName>
</protein>